<keyword evidence="2 5" id="KW-0238">DNA-binding</keyword>
<dbReference type="SUPFAM" id="SSF46785">
    <property type="entry name" value="Winged helix' DNA-binding domain"/>
    <property type="match status" value="1"/>
</dbReference>
<dbReference type="Pfam" id="PF08220">
    <property type="entry name" value="HTH_DeoR"/>
    <property type="match status" value="1"/>
</dbReference>
<gene>
    <name evidence="5" type="ORF">BW737_002635</name>
</gene>
<dbReference type="InterPro" id="IPR018356">
    <property type="entry name" value="Tscrpt_reg_HTH_DeoR_CS"/>
</dbReference>
<dbReference type="CDD" id="cd06267">
    <property type="entry name" value="PBP1_LacI_sugar_binding-like"/>
    <property type="match status" value="1"/>
</dbReference>
<dbReference type="Pfam" id="PF13377">
    <property type="entry name" value="Peripla_BP_3"/>
    <property type="match status" value="1"/>
</dbReference>
<comment type="caution">
    <text evidence="5">The sequence shown here is derived from an EMBL/GenBank/DDBJ whole genome shotgun (WGS) entry which is preliminary data.</text>
</comment>
<accession>A0ABX4MDB0</accession>
<dbReference type="Gene3D" id="3.40.50.2300">
    <property type="match status" value="2"/>
</dbReference>
<evidence type="ECO:0000256" key="2">
    <source>
        <dbReference type="ARBA" id="ARBA00023125"/>
    </source>
</evidence>
<dbReference type="PANTHER" id="PTHR30146:SF155">
    <property type="entry name" value="ALANINE RACEMASE"/>
    <property type="match status" value="1"/>
</dbReference>
<dbReference type="SUPFAM" id="SSF53822">
    <property type="entry name" value="Periplasmic binding protein-like I"/>
    <property type="match status" value="1"/>
</dbReference>
<dbReference type="PANTHER" id="PTHR30146">
    <property type="entry name" value="LACI-RELATED TRANSCRIPTIONAL REPRESSOR"/>
    <property type="match status" value="1"/>
</dbReference>
<dbReference type="RefSeq" id="WP_086614589.1">
    <property type="nucleotide sequence ID" value="NZ_MTPX02000019.1"/>
</dbReference>
<dbReference type="PRINTS" id="PR00037">
    <property type="entry name" value="HTHLACR"/>
</dbReference>
<dbReference type="InterPro" id="IPR046335">
    <property type="entry name" value="LacI/GalR-like_sensor"/>
</dbReference>
<feature type="domain" description="HTH deoR-type" evidence="4">
    <location>
        <begin position="8"/>
        <end position="63"/>
    </location>
</feature>
<dbReference type="PROSITE" id="PS00894">
    <property type="entry name" value="HTH_DEOR_1"/>
    <property type="match status" value="1"/>
</dbReference>
<evidence type="ECO:0000256" key="3">
    <source>
        <dbReference type="ARBA" id="ARBA00023163"/>
    </source>
</evidence>
<keyword evidence="6" id="KW-1185">Reference proteome</keyword>
<protein>
    <submittedName>
        <fullName evidence="5">DNA-binding transcriptional regulator</fullName>
    </submittedName>
</protein>
<keyword evidence="3" id="KW-0804">Transcription</keyword>
<evidence type="ECO:0000256" key="1">
    <source>
        <dbReference type="ARBA" id="ARBA00023015"/>
    </source>
</evidence>
<dbReference type="Proteomes" id="UP000194577">
    <property type="component" value="Unassembled WGS sequence"/>
</dbReference>
<keyword evidence="1" id="KW-0805">Transcription regulation</keyword>
<reference evidence="5 6" key="1">
    <citation type="submission" date="2017-10" db="EMBL/GenBank/DDBJ databases">
        <title>Draft genome sequence of cellulolytic Actinomyces sp CtC72 isolated from cattle rumen fluid.</title>
        <authorList>
            <person name="Joshi A.J."/>
            <person name="Vasudevan G."/>
            <person name="Lanjekar V.B."/>
            <person name="Hivarkar S."/>
            <person name="Engineer A."/>
            <person name="Pore S.D."/>
            <person name="Dhakephalkar P.K."/>
            <person name="Dagar S."/>
        </authorList>
    </citation>
    <scope>NUCLEOTIDE SEQUENCE [LARGE SCALE GENOMIC DNA]</scope>
    <source>
        <strain evidence="6">CtC72</strain>
    </source>
</reference>
<name>A0ABX4MDB0_9ACTO</name>
<evidence type="ECO:0000313" key="5">
    <source>
        <dbReference type="EMBL" id="PHP53408.1"/>
    </source>
</evidence>
<proteinExistence type="predicted"/>
<dbReference type="EMBL" id="MTPX02000019">
    <property type="protein sequence ID" value="PHP53408.1"/>
    <property type="molecule type" value="Genomic_DNA"/>
</dbReference>
<dbReference type="InterPro" id="IPR001034">
    <property type="entry name" value="DeoR_HTH"/>
</dbReference>
<dbReference type="PROSITE" id="PS51000">
    <property type="entry name" value="HTH_DEOR_2"/>
    <property type="match status" value="1"/>
</dbReference>
<sequence>MSPHRALPASRREYIVSTVNAKGAVRVSELAAGLGLSPITIRRDIALLDEEGLLEQVRGGARRISTPGNQALPLRSDITVGLITPSLDFFWPTIIEGANVVADRVGAHLQLQGSTFAAKDNLVEIRRMTDDESISGLLLVPDLEGPGSGELVEFLETVTKPTVLIERTLRPHGPYSRLFESVITDHASGASLAVRHLAALGHSRIGLLTDKRIPSRHLIVRGWEEALSDLHLDTESPRGDTTELVDDARTEGIKAFVDNCVSGETTAIIAHSDEAALVVIELLVQRGLSVPGDISVIAYDDEIAKLARPALTAVCPPKAEIGEVAMQLLLERLSSQNELFVKRYSPQPWSSATPPEPRHRVIRTVGARAGRPVGRQRQAFHHCLTRYSGVPVPGRQGVFPGAHRLCIDAEPPRVWTPRAGLDPLRRFGPLASVWTAHAAHNGGPNRG</sequence>
<dbReference type="InterPro" id="IPR028082">
    <property type="entry name" value="Peripla_BP_I"/>
</dbReference>
<evidence type="ECO:0000259" key="4">
    <source>
        <dbReference type="PROSITE" id="PS51000"/>
    </source>
</evidence>
<dbReference type="InterPro" id="IPR036390">
    <property type="entry name" value="WH_DNA-bd_sf"/>
</dbReference>
<evidence type="ECO:0000313" key="6">
    <source>
        <dbReference type="Proteomes" id="UP000194577"/>
    </source>
</evidence>
<dbReference type="Gene3D" id="1.10.10.10">
    <property type="entry name" value="Winged helix-like DNA-binding domain superfamily/Winged helix DNA-binding domain"/>
    <property type="match status" value="1"/>
</dbReference>
<dbReference type="SMART" id="SM00420">
    <property type="entry name" value="HTH_DEOR"/>
    <property type="match status" value="1"/>
</dbReference>
<dbReference type="GO" id="GO:0003677">
    <property type="term" value="F:DNA binding"/>
    <property type="evidence" value="ECO:0007669"/>
    <property type="project" value="UniProtKB-KW"/>
</dbReference>
<dbReference type="InterPro" id="IPR036388">
    <property type="entry name" value="WH-like_DNA-bd_sf"/>
</dbReference>
<organism evidence="5 6">
    <name type="scientific">Actinomyces ruminis</name>
    <dbReference type="NCBI Taxonomy" id="1937003"/>
    <lineage>
        <taxon>Bacteria</taxon>
        <taxon>Bacillati</taxon>
        <taxon>Actinomycetota</taxon>
        <taxon>Actinomycetes</taxon>
        <taxon>Actinomycetales</taxon>
        <taxon>Actinomycetaceae</taxon>
        <taxon>Actinomyces</taxon>
    </lineage>
</organism>